<reference evidence="2" key="1">
    <citation type="submission" date="2022-06" db="EMBL/GenBank/DDBJ databases">
        <title>Sphingomonas sp. nov. isolated from rhizosphere soil of tomato.</title>
        <authorList>
            <person name="Dong H."/>
            <person name="Gao R."/>
        </authorList>
    </citation>
    <scope>NUCLEOTIDE SEQUENCE</scope>
    <source>
        <strain evidence="2">MMSM24</strain>
    </source>
</reference>
<dbReference type="SUPFAM" id="SSF53448">
    <property type="entry name" value="Nucleotide-diphospho-sugar transferases"/>
    <property type="match status" value="1"/>
</dbReference>
<keyword evidence="3" id="KW-1185">Reference proteome</keyword>
<sequence length="301" mass="32982">MTVIIVSYNTRDLTVRAVETLLANAGDVAMRVVVFDNASSDGSAAAVAAAFPEIETIAHPENIGFAAANNLVAETVTTPWLCLLNPDTETHPGAIANLLAFAKANPKAGIVGGRTVFPDGSLNQASCWQRITPWSLFTQTSGLARAFPRSTLFNPEAMGGWQRDSVREVDIVVGCFLLTSTELWRRLGGFNRRYFMYGEDADLCLRARALGYRPMITPDAEIMHLVGASTAKRADKTVAVMRAKATLVRDHWAKPLVPLGVAQLWMWGLARRLGAVTTREPEARARLLQIWGQRRDWLAGY</sequence>
<dbReference type="PANTHER" id="PTHR43179">
    <property type="entry name" value="RHAMNOSYLTRANSFERASE WBBL"/>
    <property type="match status" value="1"/>
</dbReference>
<proteinExistence type="predicted"/>
<organism evidence="2 3">
    <name type="scientific">Sphingomonas lycopersici</name>
    <dbReference type="NCBI Taxonomy" id="2951807"/>
    <lineage>
        <taxon>Bacteria</taxon>
        <taxon>Pseudomonadati</taxon>
        <taxon>Pseudomonadota</taxon>
        <taxon>Alphaproteobacteria</taxon>
        <taxon>Sphingomonadales</taxon>
        <taxon>Sphingomonadaceae</taxon>
        <taxon>Sphingomonas</taxon>
    </lineage>
</organism>
<dbReference type="Pfam" id="PF00535">
    <property type="entry name" value="Glycos_transf_2"/>
    <property type="match status" value="1"/>
</dbReference>
<dbReference type="InterPro" id="IPR029044">
    <property type="entry name" value="Nucleotide-diphossugar_trans"/>
</dbReference>
<dbReference type="CDD" id="cd04186">
    <property type="entry name" value="GT_2_like_c"/>
    <property type="match status" value="1"/>
</dbReference>
<feature type="domain" description="Glycosyltransferase 2-like" evidence="1">
    <location>
        <begin position="2"/>
        <end position="168"/>
    </location>
</feature>
<dbReference type="Proteomes" id="UP001165565">
    <property type="component" value="Unassembled WGS sequence"/>
</dbReference>
<dbReference type="Gene3D" id="3.90.550.10">
    <property type="entry name" value="Spore Coat Polysaccharide Biosynthesis Protein SpsA, Chain A"/>
    <property type="match status" value="1"/>
</dbReference>
<dbReference type="EMBL" id="JANFAV010000014">
    <property type="protein sequence ID" value="MCW6536550.1"/>
    <property type="molecule type" value="Genomic_DNA"/>
</dbReference>
<evidence type="ECO:0000313" key="2">
    <source>
        <dbReference type="EMBL" id="MCW6536550.1"/>
    </source>
</evidence>
<evidence type="ECO:0000259" key="1">
    <source>
        <dbReference type="Pfam" id="PF00535"/>
    </source>
</evidence>
<gene>
    <name evidence="2" type="ORF">NEE01_17370</name>
</gene>
<accession>A0AA41Z9M2</accession>
<evidence type="ECO:0000313" key="3">
    <source>
        <dbReference type="Proteomes" id="UP001165565"/>
    </source>
</evidence>
<dbReference type="PANTHER" id="PTHR43179:SF7">
    <property type="entry name" value="RHAMNOSYLTRANSFERASE WBBL"/>
    <property type="match status" value="1"/>
</dbReference>
<name>A0AA41Z9M2_9SPHN</name>
<dbReference type="AlphaFoldDB" id="A0AA41Z9M2"/>
<protein>
    <submittedName>
        <fullName evidence="2">Glycosyltransferase family 2 protein</fullName>
    </submittedName>
</protein>
<comment type="caution">
    <text evidence="2">The sequence shown here is derived from an EMBL/GenBank/DDBJ whole genome shotgun (WGS) entry which is preliminary data.</text>
</comment>
<dbReference type="InterPro" id="IPR001173">
    <property type="entry name" value="Glyco_trans_2-like"/>
</dbReference>